<dbReference type="InterPro" id="IPR013517">
    <property type="entry name" value="FG-GAP"/>
</dbReference>
<dbReference type="Gene3D" id="2.115.10.10">
    <property type="entry name" value="Tachylectin 2"/>
    <property type="match status" value="1"/>
</dbReference>
<evidence type="ECO:0000313" key="3">
    <source>
        <dbReference type="Proteomes" id="UP000035016"/>
    </source>
</evidence>
<accession>A0A0F7VZF5</accession>
<name>A0A0F7VZF5_STRLW</name>
<protein>
    <submittedName>
        <fullName evidence="2">Secreted Protein</fullName>
    </submittedName>
</protein>
<keyword evidence="1" id="KW-0732">Signal</keyword>
<dbReference type="Proteomes" id="UP000035016">
    <property type="component" value="Chromosome Chromosome"/>
</dbReference>
<sequence length="104" mass="11563">MLLCRRAEPGGVRQAEGCYRDALRHLRRTGDYKAPFASRTRVGGGWNAYDRLLSVGDMDADGRADLVARQPNGDLYRYSGTGDAQAVYEKPVKIGHGFQIYNLL</sequence>
<organism evidence="2 3">
    <name type="scientific">Streptomyces leeuwenhoekii</name>
    <dbReference type="NCBI Taxonomy" id="1437453"/>
    <lineage>
        <taxon>Bacteria</taxon>
        <taxon>Bacillati</taxon>
        <taxon>Actinomycetota</taxon>
        <taxon>Actinomycetes</taxon>
        <taxon>Kitasatosporales</taxon>
        <taxon>Streptomycetaceae</taxon>
        <taxon>Streptomyces</taxon>
    </lineage>
</organism>
<evidence type="ECO:0000313" key="2">
    <source>
        <dbReference type="EMBL" id="CQR62922.1"/>
    </source>
</evidence>
<dbReference type="EMBL" id="LN831790">
    <property type="protein sequence ID" value="CQR62922.1"/>
    <property type="molecule type" value="Genomic_DNA"/>
</dbReference>
<gene>
    <name evidence="2" type="primary">sle_34610</name>
</gene>
<dbReference type="AlphaFoldDB" id="A0A0F7VZF5"/>
<dbReference type="Pfam" id="PF01839">
    <property type="entry name" value="FG-GAP"/>
    <property type="match status" value="1"/>
</dbReference>
<dbReference type="RefSeq" id="WP_029385094.1">
    <property type="nucleotide sequence ID" value="NZ_AZSD01000258.1"/>
</dbReference>
<proteinExistence type="predicted"/>
<reference evidence="2 3" key="1">
    <citation type="submission" date="2015-02" db="EMBL/GenBank/DDBJ databases">
        <authorList>
            <person name="Gomez-Escribano P.J."/>
        </authorList>
    </citation>
    <scope>NUCLEOTIDE SEQUENCE [LARGE SCALE GENOMIC DNA]</scope>
    <source>
        <strain evidence="3">C34 (DSM 42122 / NRRL B-24963)</strain>
    </source>
</reference>
<dbReference type="InterPro" id="IPR028994">
    <property type="entry name" value="Integrin_alpha_N"/>
</dbReference>
<dbReference type="SUPFAM" id="SSF69318">
    <property type="entry name" value="Integrin alpha N-terminal domain"/>
    <property type="match status" value="1"/>
</dbReference>
<evidence type="ECO:0000256" key="1">
    <source>
        <dbReference type="ARBA" id="ARBA00022729"/>
    </source>
</evidence>
<dbReference type="KEGG" id="sle:sle_34610"/>